<organism evidence="7 8">
    <name type="scientific">Bombella pluederhausensis</name>
    <dbReference type="NCBI Taxonomy" id="2967336"/>
    <lineage>
        <taxon>Bacteria</taxon>
        <taxon>Pseudomonadati</taxon>
        <taxon>Pseudomonadota</taxon>
        <taxon>Alphaproteobacteria</taxon>
        <taxon>Acetobacterales</taxon>
        <taxon>Acetobacteraceae</taxon>
        <taxon>Bombella</taxon>
    </lineage>
</organism>
<proteinExistence type="predicted"/>
<protein>
    <submittedName>
        <fullName evidence="7">Lauroyl acyltransferase</fullName>
    </submittedName>
</protein>
<dbReference type="Proteomes" id="UP001165576">
    <property type="component" value="Unassembled WGS sequence"/>
</dbReference>
<dbReference type="EMBL" id="JANIDY010000001">
    <property type="protein sequence ID" value="MCX5617763.1"/>
    <property type="molecule type" value="Genomic_DNA"/>
</dbReference>
<accession>A0ABT3WGE6</accession>
<keyword evidence="5" id="KW-0472">Membrane</keyword>
<evidence type="ECO:0000256" key="4">
    <source>
        <dbReference type="ARBA" id="ARBA00022679"/>
    </source>
</evidence>
<keyword evidence="4" id="KW-0808">Transferase</keyword>
<evidence type="ECO:0000256" key="3">
    <source>
        <dbReference type="ARBA" id="ARBA00022519"/>
    </source>
</evidence>
<evidence type="ECO:0000313" key="8">
    <source>
        <dbReference type="Proteomes" id="UP001165576"/>
    </source>
</evidence>
<dbReference type="Pfam" id="PF03279">
    <property type="entry name" value="Lip_A_acyltrans"/>
    <property type="match status" value="1"/>
</dbReference>
<sequence length="303" mass="34044">MIHHLEAWGLKGLLWCSSCLPPHIASRLGGLLARFVGPYMPVSHIADVNLRRAFPAMSPRQRQHIIRDCWANIGSTLAELPHLATLPARSEAGPGWNVLNDEILHAARASGRPVIFFSGHLGNWELMPLIVARYGLCFSPFYRAPNNPLVDRLLCQLRRTITGMPVSFFPKGRQGALEAVRHLTKGGHLGVLGDQKMNDGIEVSFFGHPTMTAPAAAALAIRFNALIVTGRVWREGPARLVLDVSSCLDPQTLPFASSPRQEKIQLLTQQLNDELERWITERPADWLWLHRRWDKSLYKRKKN</sequence>
<dbReference type="InterPro" id="IPR004960">
    <property type="entry name" value="LipA_acyltrans"/>
</dbReference>
<name>A0ABT3WGE6_9PROT</name>
<keyword evidence="8" id="KW-1185">Reference proteome</keyword>
<keyword evidence="6 7" id="KW-0012">Acyltransferase</keyword>
<reference evidence="7" key="1">
    <citation type="submission" date="2022-07" db="EMBL/GenBank/DDBJ databases">
        <title>Bombella genomes.</title>
        <authorList>
            <person name="Harer L."/>
            <person name="Styblova S."/>
            <person name="Ehrmann M."/>
        </authorList>
    </citation>
    <scope>NUCLEOTIDE SEQUENCE</scope>
    <source>
        <strain evidence="7">TMW 2.2543</strain>
    </source>
</reference>
<dbReference type="RefSeq" id="WP_266116229.1">
    <property type="nucleotide sequence ID" value="NZ_JANIDY010000001.1"/>
</dbReference>
<evidence type="ECO:0000256" key="5">
    <source>
        <dbReference type="ARBA" id="ARBA00023136"/>
    </source>
</evidence>
<keyword evidence="2" id="KW-1003">Cell membrane</keyword>
<keyword evidence="3" id="KW-0997">Cell inner membrane</keyword>
<comment type="caution">
    <text evidence="7">The sequence shown here is derived from an EMBL/GenBank/DDBJ whole genome shotgun (WGS) entry which is preliminary data.</text>
</comment>
<evidence type="ECO:0000256" key="2">
    <source>
        <dbReference type="ARBA" id="ARBA00022475"/>
    </source>
</evidence>
<dbReference type="CDD" id="cd07984">
    <property type="entry name" value="LPLAT_LABLAT-like"/>
    <property type="match status" value="1"/>
</dbReference>
<evidence type="ECO:0000256" key="6">
    <source>
        <dbReference type="ARBA" id="ARBA00023315"/>
    </source>
</evidence>
<comment type="subcellular location">
    <subcellularLocation>
        <location evidence="1">Cell inner membrane</location>
    </subcellularLocation>
</comment>
<evidence type="ECO:0000313" key="7">
    <source>
        <dbReference type="EMBL" id="MCX5617763.1"/>
    </source>
</evidence>
<dbReference type="PANTHER" id="PTHR30606:SF9">
    <property type="entry name" value="LIPID A BIOSYNTHESIS LAUROYLTRANSFERASE"/>
    <property type="match status" value="1"/>
</dbReference>
<gene>
    <name evidence="7" type="ORF">NQF86_03620</name>
</gene>
<dbReference type="PANTHER" id="PTHR30606">
    <property type="entry name" value="LIPID A BIOSYNTHESIS LAUROYL ACYLTRANSFERASE"/>
    <property type="match status" value="1"/>
</dbReference>
<dbReference type="GO" id="GO:0016746">
    <property type="term" value="F:acyltransferase activity"/>
    <property type="evidence" value="ECO:0007669"/>
    <property type="project" value="UniProtKB-KW"/>
</dbReference>
<evidence type="ECO:0000256" key="1">
    <source>
        <dbReference type="ARBA" id="ARBA00004533"/>
    </source>
</evidence>